<name>A0A1L7CUI1_9CORY</name>
<dbReference type="InterPro" id="IPR016181">
    <property type="entry name" value="Acyl_CoA_acyltransferase"/>
</dbReference>
<protein>
    <submittedName>
        <fullName evidence="3">Acetyltransferase</fullName>
    </submittedName>
</protein>
<accession>A0A1L7CUI1</accession>
<keyword evidence="4" id="KW-1185">Reference proteome</keyword>
<dbReference type="PROSITE" id="PS51186">
    <property type="entry name" value="GNAT"/>
    <property type="match status" value="1"/>
</dbReference>
<feature type="domain" description="N-acetyltransferase" evidence="2">
    <location>
        <begin position="6"/>
        <end position="93"/>
    </location>
</feature>
<sequence length="93" mass="9972">MAEEFAHDAANTRYTVTVDGEPAGFAEYAETTDGVLDFHHTVIDPAFRGRGLSGKLIAHALGEVRAAGKKIIPSCSAVERFIEKNPDQSDLVA</sequence>
<dbReference type="CDD" id="cd04301">
    <property type="entry name" value="NAT_SF"/>
    <property type="match status" value="1"/>
</dbReference>
<evidence type="ECO:0000313" key="3">
    <source>
        <dbReference type="EMBL" id="APT89492.1"/>
    </source>
</evidence>
<organism evidence="3 4">
    <name type="scientific">Corynebacterium frankenforstense DSM 45800</name>
    <dbReference type="NCBI Taxonomy" id="1437875"/>
    <lineage>
        <taxon>Bacteria</taxon>
        <taxon>Bacillati</taxon>
        <taxon>Actinomycetota</taxon>
        <taxon>Actinomycetes</taxon>
        <taxon>Mycobacteriales</taxon>
        <taxon>Corynebacteriaceae</taxon>
        <taxon>Corynebacterium</taxon>
    </lineage>
</organism>
<dbReference type="PROSITE" id="PS51729">
    <property type="entry name" value="GNAT_YJDJ"/>
    <property type="match status" value="1"/>
</dbReference>
<dbReference type="SUPFAM" id="SSF55729">
    <property type="entry name" value="Acyl-CoA N-acyltransferases (Nat)"/>
    <property type="match status" value="1"/>
</dbReference>
<dbReference type="Pfam" id="PF14542">
    <property type="entry name" value="Acetyltransf_CG"/>
    <property type="match status" value="1"/>
</dbReference>
<dbReference type="Gene3D" id="3.40.630.30">
    <property type="match status" value="1"/>
</dbReference>
<dbReference type="STRING" id="1437875.CFRA_09860"/>
<dbReference type="EMBL" id="CP009247">
    <property type="protein sequence ID" value="APT89492.1"/>
    <property type="molecule type" value="Genomic_DNA"/>
</dbReference>
<evidence type="ECO:0000313" key="4">
    <source>
        <dbReference type="Proteomes" id="UP000185434"/>
    </source>
</evidence>
<dbReference type="AlphaFoldDB" id="A0A1L7CUI1"/>
<feature type="domain" description="N-acetyltransferase" evidence="1">
    <location>
        <begin position="1"/>
        <end position="93"/>
    </location>
</feature>
<dbReference type="PANTHER" id="PTHR31435:SF9">
    <property type="entry name" value="PROTEIN NATD1"/>
    <property type="match status" value="1"/>
</dbReference>
<dbReference type="PANTHER" id="PTHR31435">
    <property type="entry name" value="PROTEIN NATD1"/>
    <property type="match status" value="1"/>
</dbReference>
<dbReference type="GO" id="GO:0016747">
    <property type="term" value="F:acyltransferase activity, transferring groups other than amino-acyl groups"/>
    <property type="evidence" value="ECO:0007669"/>
    <property type="project" value="InterPro"/>
</dbReference>
<dbReference type="OrthoDB" id="5405911at2"/>
<evidence type="ECO:0000259" key="1">
    <source>
        <dbReference type="PROSITE" id="PS51186"/>
    </source>
</evidence>
<reference evidence="3 4" key="1">
    <citation type="submission" date="2014-08" db="EMBL/GenBank/DDBJ databases">
        <title>Complete genome sequence of Corynebacterium frankenforstense ST18(T) (=DSM 45800(T)), isolated from raw cow milk.</title>
        <authorList>
            <person name="Ruckert C."/>
            <person name="Albersmeier A."/>
            <person name="Winkler A."/>
            <person name="Lipski A."/>
            <person name="Kalinowski J."/>
        </authorList>
    </citation>
    <scope>NUCLEOTIDE SEQUENCE [LARGE SCALE GENOMIC DNA]</scope>
    <source>
        <strain evidence="3 4">ST18</strain>
    </source>
</reference>
<dbReference type="InterPro" id="IPR045057">
    <property type="entry name" value="Gcn5-rel_NAT"/>
</dbReference>
<dbReference type="RefSeq" id="WP_075664996.1">
    <property type="nucleotide sequence ID" value="NZ_CP009247.1"/>
</dbReference>
<dbReference type="KEGG" id="cfk:CFRA_09860"/>
<evidence type="ECO:0000259" key="2">
    <source>
        <dbReference type="PROSITE" id="PS51729"/>
    </source>
</evidence>
<dbReference type="InterPro" id="IPR000182">
    <property type="entry name" value="GNAT_dom"/>
</dbReference>
<dbReference type="InterPro" id="IPR031165">
    <property type="entry name" value="GNAT_YJDJ"/>
</dbReference>
<dbReference type="Proteomes" id="UP000185434">
    <property type="component" value="Chromosome"/>
</dbReference>
<gene>
    <name evidence="3" type="ORF">CFRA_09860</name>
</gene>
<proteinExistence type="predicted"/>
<keyword evidence="3" id="KW-0808">Transferase</keyword>